<feature type="transmembrane region" description="Helical" evidence="1">
    <location>
        <begin position="12"/>
        <end position="34"/>
    </location>
</feature>
<evidence type="ECO:0000259" key="2">
    <source>
        <dbReference type="Pfam" id="PF01757"/>
    </source>
</evidence>
<gene>
    <name evidence="3" type="ORF">J2T09_002674</name>
</gene>
<dbReference type="RefSeq" id="WP_306835396.1">
    <property type="nucleotide sequence ID" value="NZ_JAUSRF010000008.1"/>
</dbReference>
<feature type="transmembrane region" description="Helical" evidence="1">
    <location>
        <begin position="114"/>
        <end position="141"/>
    </location>
</feature>
<evidence type="ECO:0000256" key="1">
    <source>
        <dbReference type="SAM" id="Phobius"/>
    </source>
</evidence>
<protein>
    <submittedName>
        <fullName evidence="3">Peptidoglycan/LPS O-acetylase OafA/YrhL</fullName>
    </submittedName>
</protein>
<keyword evidence="1" id="KW-0812">Transmembrane</keyword>
<feature type="transmembrane region" description="Helical" evidence="1">
    <location>
        <begin position="72"/>
        <end position="94"/>
    </location>
</feature>
<keyword evidence="1" id="KW-1133">Transmembrane helix</keyword>
<name>A0ABT9PTW2_9HYPH</name>
<feature type="transmembrane region" description="Helical" evidence="1">
    <location>
        <begin position="318"/>
        <end position="339"/>
    </location>
</feature>
<feature type="domain" description="Acyltransferase 3" evidence="2">
    <location>
        <begin position="9"/>
        <end position="335"/>
    </location>
</feature>
<reference evidence="3 4" key="1">
    <citation type="submission" date="2023-07" db="EMBL/GenBank/DDBJ databases">
        <title>Sorghum-associated microbial communities from plants grown in Nebraska, USA.</title>
        <authorList>
            <person name="Schachtman D."/>
        </authorList>
    </citation>
    <scope>NUCLEOTIDE SEQUENCE [LARGE SCALE GENOMIC DNA]</scope>
    <source>
        <strain evidence="3 4">DS1307</strain>
    </source>
</reference>
<feature type="transmembrane region" description="Helical" evidence="1">
    <location>
        <begin position="40"/>
        <end position="60"/>
    </location>
</feature>
<proteinExistence type="predicted"/>
<feature type="transmembrane region" description="Helical" evidence="1">
    <location>
        <begin position="216"/>
        <end position="235"/>
    </location>
</feature>
<dbReference type="PANTHER" id="PTHR23028">
    <property type="entry name" value="ACETYLTRANSFERASE"/>
    <property type="match status" value="1"/>
</dbReference>
<feature type="transmembrane region" description="Helical" evidence="1">
    <location>
        <begin position="148"/>
        <end position="167"/>
    </location>
</feature>
<keyword evidence="4" id="KW-1185">Reference proteome</keyword>
<sequence>MQPKQIDTLTSLRFLAAASVVVAHMMGSIVPPFFSGAPLALGVSFFFVLSGFILTYAYQGRFDARRFYISRFARLWPVHIVTGLLAFVLLSPFLAKHPEWLAPSIANVLLLHAWVPVVGYVFSHNAVSWSISAEMFFYLLFPVVRGRWLKLAFAATILGTATTLAVLDTVPIPQGQPNIWSFSPSNLVLQHPVMRLLEFLVGIATCRLYLSSRNDVPFATIAEAGALISILLFGISSNGIAAELTRYGWRHVGMWISQTGGMLLFAVTIFIFAHQRGRISVLLKHRTIVWLGEISFCTYMAHQIIIRLFVKYSVSDRLGWIPASVLVLATVYAASHILWRYWELPARLRILELTKVRRASTESAQGSFM</sequence>
<dbReference type="InterPro" id="IPR050879">
    <property type="entry name" value="Acyltransferase_3"/>
</dbReference>
<evidence type="ECO:0000313" key="4">
    <source>
        <dbReference type="Proteomes" id="UP001241472"/>
    </source>
</evidence>
<keyword evidence="1" id="KW-0472">Membrane</keyword>
<dbReference type="PANTHER" id="PTHR23028:SF53">
    <property type="entry name" value="ACYL_TRANSF_3 DOMAIN-CONTAINING PROTEIN"/>
    <property type="match status" value="1"/>
</dbReference>
<dbReference type="InterPro" id="IPR002656">
    <property type="entry name" value="Acyl_transf_3_dom"/>
</dbReference>
<comment type="caution">
    <text evidence="3">The sequence shown here is derived from an EMBL/GenBank/DDBJ whole genome shotgun (WGS) entry which is preliminary data.</text>
</comment>
<organism evidence="3 4">
    <name type="scientific">Neorhizobium huautlense</name>
    <dbReference type="NCBI Taxonomy" id="67774"/>
    <lineage>
        <taxon>Bacteria</taxon>
        <taxon>Pseudomonadati</taxon>
        <taxon>Pseudomonadota</taxon>
        <taxon>Alphaproteobacteria</taxon>
        <taxon>Hyphomicrobiales</taxon>
        <taxon>Rhizobiaceae</taxon>
        <taxon>Rhizobium/Agrobacterium group</taxon>
        <taxon>Neorhizobium</taxon>
    </lineage>
</organism>
<dbReference type="EMBL" id="JAUSRF010000008">
    <property type="protein sequence ID" value="MDP9837914.1"/>
    <property type="molecule type" value="Genomic_DNA"/>
</dbReference>
<evidence type="ECO:0000313" key="3">
    <source>
        <dbReference type="EMBL" id="MDP9837914.1"/>
    </source>
</evidence>
<feature type="transmembrane region" description="Helical" evidence="1">
    <location>
        <begin position="255"/>
        <end position="275"/>
    </location>
</feature>
<accession>A0ABT9PTW2</accession>
<dbReference type="Pfam" id="PF01757">
    <property type="entry name" value="Acyl_transf_3"/>
    <property type="match status" value="1"/>
</dbReference>
<feature type="transmembrane region" description="Helical" evidence="1">
    <location>
        <begin position="287"/>
        <end position="306"/>
    </location>
</feature>
<dbReference type="Proteomes" id="UP001241472">
    <property type="component" value="Unassembled WGS sequence"/>
</dbReference>